<dbReference type="Proteomes" id="UP000250235">
    <property type="component" value="Unassembled WGS sequence"/>
</dbReference>
<feature type="coiled-coil region" evidence="1">
    <location>
        <begin position="233"/>
        <end position="267"/>
    </location>
</feature>
<evidence type="ECO:0000313" key="3">
    <source>
        <dbReference type="Proteomes" id="UP000250235"/>
    </source>
</evidence>
<dbReference type="AlphaFoldDB" id="A0A2Z7C7I4"/>
<protein>
    <submittedName>
        <fullName evidence="2">Uncharacterized protein</fullName>
    </submittedName>
</protein>
<evidence type="ECO:0000313" key="2">
    <source>
        <dbReference type="EMBL" id="KZV42469.1"/>
    </source>
</evidence>
<keyword evidence="3" id="KW-1185">Reference proteome</keyword>
<evidence type="ECO:0000256" key="1">
    <source>
        <dbReference type="SAM" id="Coils"/>
    </source>
</evidence>
<sequence>MVIGSLATLDLPMVADLIGIYVLKGPYCTLTMTDWFLQALSVIPRGSWGDVARRFTYDPMEALGIHLKYTKKLLSLFFLSSPLLAAAAARRRRKSRFDRFSEEIPSVKSSSSFLVQIGEGIEIPIVDRIRRPKSINRVLTVPGLHFLNLPLRPRSGIRIRRCANKSSPCPLCPHATGPEADDLRRSFDDASEHFTELQTWLAEVEAARAEEARVAEMHSVALEIQGLRLEAKKAALLSEKKALAAEKEALEAEKGAMMAELDETKVERPPEGALMRSEIRCRAGRAYVLKIATREGASAELGFSAQVGLPPEEVPVRNWALSAELVGLMCLRRRATRESASAELGFSAQVGLPPEEVLVRNWALSTELVGLMCLHRRAT</sequence>
<gene>
    <name evidence="2" type="ORF">F511_38168</name>
</gene>
<accession>A0A2Z7C7I4</accession>
<name>A0A2Z7C7I4_9LAMI</name>
<keyword evidence="1" id="KW-0175">Coiled coil</keyword>
<dbReference type="EMBL" id="KQ999035">
    <property type="protein sequence ID" value="KZV42469.1"/>
    <property type="molecule type" value="Genomic_DNA"/>
</dbReference>
<reference evidence="2 3" key="1">
    <citation type="journal article" date="2015" name="Proc. Natl. Acad. Sci. U.S.A.">
        <title>The resurrection genome of Boea hygrometrica: A blueprint for survival of dehydration.</title>
        <authorList>
            <person name="Xiao L."/>
            <person name="Yang G."/>
            <person name="Zhang L."/>
            <person name="Yang X."/>
            <person name="Zhao S."/>
            <person name="Ji Z."/>
            <person name="Zhou Q."/>
            <person name="Hu M."/>
            <person name="Wang Y."/>
            <person name="Chen M."/>
            <person name="Xu Y."/>
            <person name="Jin H."/>
            <person name="Xiao X."/>
            <person name="Hu G."/>
            <person name="Bao F."/>
            <person name="Hu Y."/>
            <person name="Wan P."/>
            <person name="Li L."/>
            <person name="Deng X."/>
            <person name="Kuang T."/>
            <person name="Xiang C."/>
            <person name="Zhu J.K."/>
            <person name="Oliver M.J."/>
            <person name="He Y."/>
        </authorList>
    </citation>
    <scope>NUCLEOTIDE SEQUENCE [LARGE SCALE GENOMIC DNA]</scope>
    <source>
        <strain evidence="3">cv. XS01</strain>
    </source>
</reference>
<organism evidence="2 3">
    <name type="scientific">Dorcoceras hygrometricum</name>
    <dbReference type="NCBI Taxonomy" id="472368"/>
    <lineage>
        <taxon>Eukaryota</taxon>
        <taxon>Viridiplantae</taxon>
        <taxon>Streptophyta</taxon>
        <taxon>Embryophyta</taxon>
        <taxon>Tracheophyta</taxon>
        <taxon>Spermatophyta</taxon>
        <taxon>Magnoliopsida</taxon>
        <taxon>eudicotyledons</taxon>
        <taxon>Gunneridae</taxon>
        <taxon>Pentapetalae</taxon>
        <taxon>asterids</taxon>
        <taxon>lamiids</taxon>
        <taxon>Lamiales</taxon>
        <taxon>Gesneriaceae</taxon>
        <taxon>Didymocarpoideae</taxon>
        <taxon>Trichosporeae</taxon>
        <taxon>Loxocarpinae</taxon>
        <taxon>Dorcoceras</taxon>
    </lineage>
</organism>
<proteinExistence type="predicted"/>